<accession>A0AAQ3Q7B8</accession>
<dbReference type="Proteomes" id="UP001327560">
    <property type="component" value="Chromosome 2"/>
</dbReference>
<gene>
    <name evidence="2" type="ORF">Cni_G07404</name>
</gene>
<keyword evidence="3" id="KW-1185">Reference proteome</keyword>
<proteinExistence type="predicted"/>
<dbReference type="EMBL" id="CP136891">
    <property type="protein sequence ID" value="WOK98692.1"/>
    <property type="molecule type" value="Genomic_DNA"/>
</dbReference>
<name>A0AAQ3Q7B8_9LILI</name>
<evidence type="ECO:0000313" key="2">
    <source>
        <dbReference type="EMBL" id="WOK98692.1"/>
    </source>
</evidence>
<protein>
    <submittedName>
        <fullName evidence="2">Histone-lysine N-methyltransferase ASHR3-like isoform X2</fullName>
    </submittedName>
</protein>
<dbReference type="AlphaFoldDB" id="A0AAQ3Q7B8"/>
<feature type="region of interest" description="Disordered" evidence="1">
    <location>
        <begin position="46"/>
        <end position="65"/>
    </location>
</feature>
<reference evidence="2 3" key="1">
    <citation type="submission" date="2023-10" db="EMBL/GenBank/DDBJ databases">
        <title>Chromosome-scale genome assembly provides insights into flower coloration mechanisms of Canna indica.</title>
        <authorList>
            <person name="Li C."/>
        </authorList>
    </citation>
    <scope>NUCLEOTIDE SEQUENCE [LARGE SCALE GENOMIC DNA]</scope>
    <source>
        <tissue evidence="2">Flower</tissue>
    </source>
</reference>
<sequence>MAANFPSRFNVSYLLWYTPTLDPYRNSIELVFLYFFTPFPSPKDHKMLGDPSCSSSSSSSRLETLDADPDLDGKWSRCLRFAVSMRGTCSVLKRERKVGKKVADGKASLEDHVQA</sequence>
<organism evidence="2 3">
    <name type="scientific">Canna indica</name>
    <name type="common">Indian-shot</name>
    <dbReference type="NCBI Taxonomy" id="4628"/>
    <lineage>
        <taxon>Eukaryota</taxon>
        <taxon>Viridiplantae</taxon>
        <taxon>Streptophyta</taxon>
        <taxon>Embryophyta</taxon>
        <taxon>Tracheophyta</taxon>
        <taxon>Spermatophyta</taxon>
        <taxon>Magnoliopsida</taxon>
        <taxon>Liliopsida</taxon>
        <taxon>Zingiberales</taxon>
        <taxon>Cannaceae</taxon>
        <taxon>Canna</taxon>
    </lineage>
</organism>
<evidence type="ECO:0000256" key="1">
    <source>
        <dbReference type="SAM" id="MobiDB-lite"/>
    </source>
</evidence>
<evidence type="ECO:0000313" key="3">
    <source>
        <dbReference type="Proteomes" id="UP001327560"/>
    </source>
</evidence>